<evidence type="ECO:0000313" key="2">
    <source>
        <dbReference type="EMBL" id="NUC72765.1"/>
    </source>
</evidence>
<dbReference type="SUPFAM" id="SSF53756">
    <property type="entry name" value="UDP-Glycosyltransferase/glycogen phosphorylase"/>
    <property type="match status" value="1"/>
</dbReference>
<evidence type="ECO:0000259" key="1">
    <source>
        <dbReference type="Pfam" id="PF00534"/>
    </source>
</evidence>
<dbReference type="Gene3D" id="3.40.50.2000">
    <property type="entry name" value="Glycogen Phosphorylase B"/>
    <property type="match status" value="2"/>
</dbReference>
<accession>A0ABX2LDY7</accession>
<comment type="caution">
    <text evidence="2">The sequence shown here is derived from an EMBL/GenBank/DDBJ whole genome shotgun (WGS) entry which is preliminary data.</text>
</comment>
<feature type="domain" description="Glycosyl transferase family 1" evidence="1">
    <location>
        <begin position="204"/>
        <end position="369"/>
    </location>
</feature>
<keyword evidence="3" id="KW-1185">Reference proteome</keyword>
<dbReference type="EMBL" id="JABUQZ010000001">
    <property type="protein sequence ID" value="NUC72765.1"/>
    <property type="molecule type" value="Genomic_DNA"/>
</dbReference>
<evidence type="ECO:0000313" key="3">
    <source>
        <dbReference type="Proteomes" id="UP001016761"/>
    </source>
</evidence>
<reference evidence="2 3" key="1">
    <citation type="submission" date="2020-06" db="EMBL/GenBank/DDBJ databases">
        <title>Haloterrigena sp. nov., an extremely halophilic archaeon isolated from a saline sediment.</title>
        <authorList>
            <person name="Liu B.-B."/>
        </authorList>
    </citation>
    <scope>NUCLEOTIDE SEQUENCE [LARGE SCALE GENOMIC DNA]</scope>
    <source>
        <strain evidence="2 3">SYSU A558-1</strain>
    </source>
</reference>
<dbReference type="Proteomes" id="UP001016761">
    <property type="component" value="Unassembled WGS sequence"/>
</dbReference>
<dbReference type="PANTHER" id="PTHR45947">
    <property type="entry name" value="SULFOQUINOVOSYL TRANSFERASE SQD2"/>
    <property type="match status" value="1"/>
</dbReference>
<dbReference type="CDD" id="cd03801">
    <property type="entry name" value="GT4_PimA-like"/>
    <property type="match status" value="1"/>
</dbReference>
<proteinExistence type="predicted"/>
<dbReference type="InterPro" id="IPR050194">
    <property type="entry name" value="Glycosyltransferase_grp1"/>
</dbReference>
<dbReference type="Pfam" id="PF00534">
    <property type="entry name" value="Glycos_transf_1"/>
    <property type="match status" value="1"/>
</dbReference>
<name>A0ABX2LDY7_9EURY</name>
<organism evidence="2 3">
    <name type="scientific">Haloterrigena gelatinilytica</name>
    <dbReference type="NCBI Taxonomy" id="2741724"/>
    <lineage>
        <taxon>Archaea</taxon>
        <taxon>Methanobacteriati</taxon>
        <taxon>Methanobacteriota</taxon>
        <taxon>Stenosarchaea group</taxon>
        <taxon>Halobacteria</taxon>
        <taxon>Halobacteriales</taxon>
        <taxon>Natrialbaceae</taxon>
        <taxon>Haloterrigena</taxon>
    </lineage>
</organism>
<gene>
    <name evidence="2" type="ORF">HTZ84_10660</name>
</gene>
<dbReference type="RefSeq" id="WP_174680657.1">
    <property type="nucleotide sequence ID" value="NZ_JABUQZ010000001.1"/>
</dbReference>
<sequence length="391" mass="44316">MQPLNKDSRTLAIYNPMSNKILLRSHTSLREDDVSGGAARLMKNLARALSETGWDVHILSPASLTNEYDNQSDISYIEFDYGNPQSSLETIINTVRGVSTYRETIKDENYNIILDDISHFPYYPMHLSHPEETVNAVFMHTAFFGAAREYVGPLRGTVIEFIDRTLPYLNNPEIICAGSGTADRIHRKTGYSSTHILHPCIDMDKFEYNFMPESSTILYLGRLGERKNVSCLLRAWRIIENKTERDVSLVIAGSGPKMDELRRLSVDLGLTNIDFLGYVEESEKQRLFEESLLYVLPSKMEGYVTTGIEALATGTPVVGSDTFGINDYIQHGETGYLFPVNDHEELARQVLDLVSNPKQMRPIAERGRELALQHSYEEFKLQADNLFSEII</sequence>
<dbReference type="InterPro" id="IPR001296">
    <property type="entry name" value="Glyco_trans_1"/>
</dbReference>
<dbReference type="PANTHER" id="PTHR45947:SF3">
    <property type="entry name" value="SULFOQUINOVOSYL TRANSFERASE SQD2"/>
    <property type="match status" value="1"/>
</dbReference>
<protein>
    <submittedName>
        <fullName evidence="2">Glycosyltransferase family 4 protein</fullName>
    </submittedName>
</protein>